<keyword evidence="2" id="KW-1185">Reference proteome</keyword>
<name>A0A448XSL7_9PLAT</name>
<sequence length="124" mass="13924">MIGAIFWADANGLRHFLNESRLVDSAKTSLSGCRSPGPLLPPEDSVSWRQLVLAELGKMVFYTTADEMQQFCRSLLKTDGMHTHSEEEQKSGQIRPVFHPNCHFVPSLLEDKCTTMQTNIQTGE</sequence>
<gene>
    <name evidence="1" type="ORF">PXEA_LOCUS37405</name>
</gene>
<proteinExistence type="predicted"/>
<dbReference type="EMBL" id="CAAALY010287417">
    <property type="protein sequence ID" value="VEL43965.1"/>
    <property type="molecule type" value="Genomic_DNA"/>
</dbReference>
<organism evidence="1 2">
    <name type="scientific">Protopolystoma xenopodis</name>
    <dbReference type="NCBI Taxonomy" id="117903"/>
    <lineage>
        <taxon>Eukaryota</taxon>
        <taxon>Metazoa</taxon>
        <taxon>Spiralia</taxon>
        <taxon>Lophotrochozoa</taxon>
        <taxon>Platyhelminthes</taxon>
        <taxon>Monogenea</taxon>
        <taxon>Polyopisthocotylea</taxon>
        <taxon>Polystomatidea</taxon>
        <taxon>Polystomatidae</taxon>
        <taxon>Protopolystoma</taxon>
    </lineage>
</organism>
<protein>
    <submittedName>
        <fullName evidence="1">Uncharacterized protein</fullName>
    </submittedName>
</protein>
<dbReference type="Proteomes" id="UP000784294">
    <property type="component" value="Unassembled WGS sequence"/>
</dbReference>
<dbReference type="AlphaFoldDB" id="A0A448XSL7"/>
<evidence type="ECO:0000313" key="2">
    <source>
        <dbReference type="Proteomes" id="UP000784294"/>
    </source>
</evidence>
<reference evidence="1" key="1">
    <citation type="submission" date="2018-11" db="EMBL/GenBank/DDBJ databases">
        <authorList>
            <consortium name="Pathogen Informatics"/>
        </authorList>
    </citation>
    <scope>NUCLEOTIDE SEQUENCE</scope>
</reference>
<accession>A0A448XSL7</accession>
<evidence type="ECO:0000313" key="1">
    <source>
        <dbReference type="EMBL" id="VEL43965.1"/>
    </source>
</evidence>
<comment type="caution">
    <text evidence="1">The sequence shown here is derived from an EMBL/GenBank/DDBJ whole genome shotgun (WGS) entry which is preliminary data.</text>
</comment>